<feature type="domain" description="HNH nuclease" evidence="2">
    <location>
        <begin position="126"/>
        <end position="170"/>
    </location>
</feature>
<evidence type="ECO:0000256" key="1">
    <source>
        <dbReference type="SAM" id="MobiDB-lite"/>
    </source>
</evidence>
<dbReference type="Gene3D" id="1.10.30.50">
    <property type="match status" value="1"/>
</dbReference>
<keyword evidence="4" id="KW-1185">Reference proteome</keyword>
<dbReference type="eggNOG" id="ENOG5033CXW">
    <property type="taxonomic scope" value="Bacteria"/>
</dbReference>
<reference evidence="3 4" key="1">
    <citation type="journal article" date="2014" name="Appl. Environ. Microbiol.">
        <title>Elucidation of insertion elements encoded on plasmids and in vitro construction of shuttle vectors from the toxic cyanobacterium Planktothrix.</title>
        <authorList>
            <person name="Christiansen G."/>
            <person name="Goesmann A."/>
            <person name="Kurmayer R."/>
        </authorList>
    </citation>
    <scope>NUCLEOTIDE SEQUENCE [LARGE SCALE GENOMIC DNA]</scope>
    <source>
        <strain evidence="3 4">NIVA-CYA 126/8</strain>
    </source>
</reference>
<dbReference type="EMBL" id="CM002803">
    <property type="protein sequence ID" value="KEI67379.1"/>
    <property type="molecule type" value="Genomic_DNA"/>
</dbReference>
<name>A0A073CGH3_PLAA1</name>
<evidence type="ECO:0000259" key="2">
    <source>
        <dbReference type="SMART" id="SM00507"/>
    </source>
</evidence>
<evidence type="ECO:0000313" key="3">
    <source>
        <dbReference type="EMBL" id="KEI67379.1"/>
    </source>
</evidence>
<dbReference type="GO" id="GO:0003676">
    <property type="term" value="F:nucleic acid binding"/>
    <property type="evidence" value="ECO:0007669"/>
    <property type="project" value="InterPro"/>
</dbReference>
<dbReference type="InterPro" id="IPR002711">
    <property type="entry name" value="HNH"/>
</dbReference>
<protein>
    <recommendedName>
        <fullName evidence="2">HNH nuclease domain-containing protein</fullName>
    </recommendedName>
</protein>
<dbReference type="Pfam" id="PF01844">
    <property type="entry name" value="HNH"/>
    <property type="match status" value="1"/>
</dbReference>
<feature type="region of interest" description="Disordered" evidence="1">
    <location>
        <begin position="78"/>
        <end position="100"/>
    </location>
</feature>
<dbReference type="Proteomes" id="UP000027395">
    <property type="component" value="Chromosome"/>
</dbReference>
<gene>
    <name evidence="3" type="ORF">A19Y_2471</name>
</gene>
<proteinExistence type="predicted"/>
<dbReference type="HOGENOM" id="CLU_1377050_0_0_3"/>
<dbReference type="CDD" id="cd00085">
    <property type="entry name" value="HNHc"/>
    <property type="match status" value="1"/>
</dbReference>
<dbReference type="GO" id="GO:0008270">
    <property type="term" value="F:zinc ion binding"/>
    <property type="evidence" value="ECO:0007669"/>
    <property type="project" value="InterPro"/>
</dbReference>
<dbReference type="GO" id="GO:0004519">
    <property type="term" value="F:endonuclease activity"/>
    <property type="evidence" value="ECO:0007669"/>
    <property type="project" value="InterPro"/>
</dbReference>
<dbReference type="RefSeq" id="WP_036843469.1">
    <property type="nucleotide sequence ID" value="NZ_CM002803.1"/>
</dbReference>
<evidence type="ECO:0000313" key="4">
    <source>
        <dbReference type="Proteomes" id="UP000027395"/>
    </source>
</evidence>
<accession>A0A073CGH3</accession>
<sequence length="198" mass="23065">MEIINRKRAIELGLTIYFTGKPCKNGHTCERFVANKTCKECLRLLSANRRENTQFIDDHKVYMDKYNRENRESILQNRRDKLSHDEEYRQKEKSRQASWAKENKKKALEIKARYRTSKANAPTIEGNKQLTKQFYLDCPRDKTVDHIIPISKGGAHDIGNLQYLSPSQNSSKKDGQNIAINGIYCISTWHILQSDNVF</sequence>
<dbReference type="InterPro" id="IPR003615">
    <property type="entry name" value="HNH_nuc"/>
</dbReference>
<organism evidence="3 4">
    <name type="scientific">Planktothrix agardhii (strain NIVA-CYA 126/8)</name>
    <dbReference type="NCBI Taxonomy" id="388467"/>
    <lineage>
        <taxon>Bacteria</taxon>
        <taxon>Bacillati</taxon>
        <taxon>Cyanobacteriota</taxon>
        <taxon>Cyanophyceae</taxon>
        <taxon>Oscillatoriophycideae</taxon>
        <taxon>Oscillatoriales</taxon>
        <taxon>Microcoleaceae</taxon>
        <taxon>Planktothrix</taxon>
    </lineage>
</organism>
<dbReference type="AlphaFoldDB" id="A0A073CGH3"/>
<dbReference type="SMART" id="SM00507">
    <property type="entry name" value="HNHc"/>
    <property type="match status" value="1"/>
</dbReference>
<dbReference type="PATRIC" id="fig|388467.6.peg.2419"/>